<comment type="caution">
    <text evidence="2">The sequence shown here is derived from an EMBL/GenBank/DDBJ whole genome shotgun (WGS) entry which is preliminary data.</text>
</comment>
<gene>
    <name evidence="2" type="ORF">KK062_24050</name>
</gene>
<feature type="chain" id="PRO_5042831717" evidence="1">
    <location>
        <begin position="38"/>
        <end position="326"/>
    </location>
</feature>
<evidence type="ECO:0000313" key="2">
    <source>
        <dbReference type="EMBL" id="MBT1711337.1"/>
    </source>
</evidence>
<feature type="signal peptide" evidence="1">
    <location>
        <begin position="1"/>
        <end position="37"/>
    </location>
</feature>
<reference evidence="2 3" key="1">
    <citation type="submission" date="2021-05" db="EMBL/GenBank/DDBJ databases">
        <title>A Polyphasic approach of four new species of the genus Ohtaekwangia: Ohtaekwangia histidinii sp. nov., Ohtaekwangia cretensis sp. nov., Ohtaekwangia indiensis sp. nov., Ohtaekwangia reichenbachii sp. nov. from diverse environment.</title>
        <authorList>
            <person name="Octaviana S."/>
        </authorList>
    </citation>
    <scope>NUCLEOTIDE SEQUENCE [LARGE SCALE GENOMIC DNA]</scope>
    <source>
        <strain evidence="2 3">PWU5</strain>
    </source>
</reference>
<organism evidence="2 3">
    <name type="scientific">Dawidia cretensis</name>
    <dbReference type="NCBI Taxonomy" id="2782350"/>
    <lineage>
        <taxon>Bacteria</taxon>
        <taxon>Pseudomonadati</taxon>
        <taxon>Bacteroidota</taxon>
        <taxon>Cytophagia</taxon>
        <taxon>Cytophagales</taxon>
        <taxon>Chryseotaleaceae</taxon>
        <taxon>Dawidia</taxon>
    </lineage>
</organism>
<proteinExistence type="predicted"/>
<name>A0AAP2E4C2_9BACT</name>
<evidence type="ECO:0000313" key="3">
    <source>
        <dbReference type="Proteomes" id="UP001319080"/>
    </source>
</evidence>
<sequence length="326" mass="36405">MVHTVATNSNPNTTKLCNMKSSIILSIALLVAASASAQEAPKNKVIITGVRFTYPLVEHWIKGYTADHPGANVVIETRTTTDPSKYDLLIEAYEPEKAVKESRDYLYIGRYALLPVANATSAFAQAYKDKGFTKPLIKQLYFNDILADKDKQQEIKAPYTVYTRLQKAGAPVTFARYFGFEQSNITGKAIAGADEHLLKALLKDSTGLSYSVPGLLYDRQTRQPVTGLAVLPVDLDDNGKVQDSEKIFGNLDAVLTRLEEGDTRNVPVEYLHLSLSKVNTNTEALKFLLWVIEHGQEDLHTYGYLKPEPKRFDTEKEKFEQRAAAR</sequence>
<keyword evidence="1" id="KW-0732">Signal</keyword>
<dbReference type="AlphaFoldDB" id="A0AAP2E4C2"/>
<accession>A0AAP2E4C2</accession>
<dbReference type="EMBL" id="JAHESE010000032">
    <property type="protein sequence ID" value="MBT1711337.1"/>
    <property type="molecule type" value="Genomic_DNA"/>
</dbReference>
<evidence type="ECO:0000256" key="1">
    <source>
        <dbReference type="SAM" id="SignalP"/>
    </source>
</evidence>
<protein>
    <submittedName>
        <fullName evidence="2">Uncharacterized protein</fullName>
    </submittedName>
</protein>
<dbReference type="SUPFAM" id="SSF53850">
    <property type="entry name" value="Periplasmic binding protein-like II"/>
    <property type="match status" value="1"/>
</dbReference>
<dbReference type="Proteomes" id="UP001319080">
    <property type="component" value="Unassembled WGS sequence"/>
</dbReference>
<keyword evidence="3" id="KW-1185">Reference proteome</keyword>